<dbReference type="FunFam" id="2.20.25.80:FF:000002">
    <property type="entry name" value="probable WRKY transcription factor 31"/>
    <property type="match status" value="1"/>
</dbReference>
<dbReference type="Gene3D" id="2.20.25.80">
    <property type="entry name" value="WRKY domain"/>
    <property type="match status" value="1"/>
</dbReference>
<organism evidence="9 10">
    <name type="scientific">Acorus calamus</name>
    <name type="common">Sweet flag</name>
    <dbReference type="NCBI Taxonomy" id="4465"/>
    <lineage>
        <taxon>Eukaryota</taxon>
        <taxon>Viridiplantae</taxon>
        <taxon>Streptophyta</taxon>
        <taxon>Embryophyta</taxon>
        <taxon>Tracheophyta</taxon>
        <taxon>Spermatophyta</taxon>
        <taxon>Magnoliopsida</taxon>
        <taxon>Liliopsida</taxon>
        <taxon>Acoraceae</taxon>
        <taxon>Acorus</taxon>
    </lineage>
</organism>
<dbReference type="GO" id="GO:0003700">
    <property type="term" value="F:DNA-binding transcription factor activity"/>
    <property type="evidence" value="ECO:0007669"/>
    <property type="project" value="InterPro"/>
</dbReference>
<feature type="coiled-coil region" evidence="6">
    <location>
        <begin position="100"/>
        <end position="127"/>
    </location>
</feature>
<dbReference type="PANTHER" id="PTHR31429:SF24">
    <property type="entry name" value="WRKY TRANSCRIPTION FACTOR 72-RELATED"/>
    <property type="match status" value="1"/>
</dbReference>
<comment type="subcellular location">
    <subcellularLocation>
        <location evidence="1">Nucleus</location>
    </subcellularLocation>
</comment>
<evidence type="ECO:0000256" key="6">
    <source>
        <dbReference type="SAM" id="Coils"/>
    </source>
</evidence>
<accession>A0AAV9DBK2</accession>
<evidence type="ECO:0000256" key="7">
    <source>
        <dbReference type="SAM" id="MobiDB-lite"/>
    </source>
</evidence>
<feature type="compositionally biased region" description="Polar residues" evidence="7">
    <location>
        <begin position="78"/>
        <end position="97"/>
    </location>
</feature>
<evidence type="ECO:0000256" key="3">
    <source>
        <dbReference type="ARBA" id="ARBA00023125"/>
    </source>
</evidence>
<dbReference type="Proteomes" id="UP001180020">
    <property type="component" value="Unassembled WGS sequence"/>
</dbReference>
<feature type="domain" description="WRKY" evidence="8">
    <location>
        <begin position="262"/>
        <end position="328"/>
    </location>
</feature>
<evidence type="ECO:0000256" key="2">
    <source>
        <dbReference type="ARBA" id="ARBA00023015"/>
    </source>
</evidence>
<dbReference type="SUPFAM" id="SSF118290">
    <property type="entry name" value="WRKY DNA-binding domain"/>
    <property type="match status" value="1"/>
</dbReference>
<dbReference type="InterPro" id="IPR044810">
    <property type="entry name" value="WRKY_plant"/>
</dbReference>
<evidence type="ECO:0000256" key="1">
    <source>
        <dbReference type="ARBA" id="ARBA00004123"/>
    </source>
</evidence>
<protein>
    <submittedName>
        <fullName evidence="9">WRKY transcription factor 61</fullName>
    </submittedName>
</protein>
<dbReference type="InterPro" id="IPR003657">
    <property type="entry name" value="WRKY_dom"/>
</dbReference>
<dbReference type="GO" id="GO:0043565">
    <property type="term" value="F:sequence-specific DNA binding"/>
    <property type="evidence" value="ECO:0007669"/>
    <property type="project" value="InterPro"/>
</dbReference>
<evidence type="ECO:0000256" key="4">
    <source>
        <dbReference type="ARBA" id="ARBA00023163"/>
    </source>
</evidence>
<keyword evidence="10" id="KW-1185">Reference proteome</keyword>
<keyword evidence="3" id="KW-0238">DNA-binding</keyword>
<evidence type="ECO:0000313" key="9">
    <source>
        <dbReference type="EMBL" id="KAK1298271.1"/>
    </source>
</evidence>
<dbReference type="GO" id="GO:0005634">
    <property type="term" value="C:nucleus"/>
    <property type="evidence" value="ECO:0007669"/>
    <property type="project" value="UniProtKB-SubCell"/>
</dbReference>
<evidence type="ECO:0000256" key="5">
    <source>
        <dbReference type="ARBA" id="ARBA00023242"/>
    </source>
</evidence>
<dbReference type="SMART" id="SM00774">
    <property type="entry name" value="WRKY"/>
    <property type="match status" value="1"/>
</dbReference>
<reference evidence="9" key="2">
    <citation type="submission" date="2023-06" db="EMBL/GenBank/DDBJ databases">
        <authorList>
            <person name="Ma L."/>
            <person name="Liu K.-W."/>
            <person name="Li Z."/>
            <person name="Hsiao Y.-Y."/>
            <person name="Qi Y."/>
            <person name="Fu T."/>
            <person name="Tang G."/>
            <person name="Zhang D."/>
            <person name="Sun W.-H."/>
            <person name="Liu D.-K."/>
            <person name="Li Y."/>
            <person name="Chen G.-Z."/>
            <person name="Liu X.-D."/>
            <person name="Liao X.-Y."/>
            <person name="Jiang Y.-T."/>
            <person name="Yu X."/>
            <person name="Hao Y."/>
            <person name="Huang J."/>
            <person name="Zhao X.-W."/>
            <person name="Ke S."/>
            <person name="Chen Y.-Y."/>
            <person name="Wu W.-L."/>
            <person name="Hsu J.-L."/>
            <person name="Lin Y.-F."/>
            <person name="Huang M.-D."/>
            <person name="Li C.-Y."/>
            <person name="Huang L."/>
            <person name="Wang Z.-W."/>
            <person name="Zhao X."/>
            <person name="Zhong W.-Y."/>
            <person name="Peng D.-H."/>
            <person name="Ahmad S."/>
            <person name="Lan S."/>
            <person name="Zhang J.-S."/>
            <person name="Tsai W.-C."/>
            <person name="Van De Peer Y."/>
            <person name="Liu Z.-J."/>
        </authorList>
    </citation>
    <scope>NUCLEOTIDE SEQUENCE</scope>
    <source>
        <strain evidence="9">CP</strain>
        <tissue evidence="9">Leaves</tissue>
    </source>
</reference>
<keyword evidence="5" id="KW-0539">Nucleus</keyword>
<name>A0AAV9DBK2_ACOCL</name>
<reference evidence="9" key="1">
    <citation type="journal article" date="2023" name="Nat. Commun.">
        <title>Diploid and tetraploid genomes of Acorus and the evolution of monocots.</title>
        <authorList>
            <person name="Ma L."/>
            <person name="Liu K.W."/>
            <person name="Li Z."/>
            <person name="Hsiao Y.Y."/>
            <person name="Qi Y."/>
            <person name="Fu T."/>
            <person name="Tang G.D."/>
            <person name="Zhang D."/>
            <person name="Sun W.H."/>
            <person name="Liu D.K."/>
            <person name="Li Y."/>
            <person name="Chen G.Z."/>
            <person name="Liu X.D."/>
            <person name="Liao X.Y."/>
            <person name="Jiang Y.T."/>
            <person name="Yu X."/>
            <person name="Hao Y."/>
            <person name="Huang J."/>
            <person name="Zhao X.W."/>
            <person name="Ke S."/>
            <person name="Chen Y.Y."/>
            <person name="Wu W.L."/>
            <person name="Hsu J.L."/>
            <person name="Lin Y.F."/>
            <person name="Huang M.D."/>
            <person name="Li C.Y."/>
            <person name="Huang L."/>
            <person name="Wang Z.W."/>
            <person name="Zhao X."/>
            <person name="Zhong W.Y."/>
            <person name="Peng D.H."/>
            <person name="Ahmad S."/>
            <person name="Lan S."/>
            <person name="Zhang J.S."/>
            <person name="Tsai W.C."/>
            <person name="Van de Peer Y."/>
            <person name="Liu Z.J."/>
        </authorList>
    </citation>
    <scope>NUCLEOTIDE SEQUENCE</scope>
    <source>
        <strain evidence="9">CP</strain>
    </source>
</reference>
<keyword evidence="2" id="KW-0805">Transcription regulation</keyword>
<proteinExistence type="predicted"/>
<feature type="compositionally biased region" description="Basic and acidic residues" evidence="7">
    <location>
        <begin position="44"/>
        <end position="61"/>
    </location>
</feature>
<dbReference type="AlphaFoldDB" id="A0AAV9DBK2"/>
<dbReference type="PANTHER" id="PTHR31429">
    <property type="entry name" value="WRKY TRANSCRIPTION FACTOR 36-RELATED"/>
    <property type="match status" value="1"/>
</dbReference>
<dbReference type="Pfam" id="PF03106">
    <property type="entry name" value="WRKY"/>
    <property type="match status" value="1"/>
</dbReference>
<dbReference type="InterPro" id="IPR036576">
    <property type="entry name" value="WRKY_dom_sf"/>
</dbReference>
<keyword evidence="6" id="KW-0175">Coiled coil</keyword>
<sequence>MSMELMNGSVVGDGDGAEEEMKHESNIGDGKVGEFSELGTEIASQDKDLCKSSSPDRKDSSNNKQVSVVNAISERLSTDTSSRPSLNSKEPPTTSQKDQLELKRAEMGEVREENERLKMVLAQMVEEYRSLKTHVFDMVQQEQTKKSIDTYSIHKDTDETEQQVSLSLGASHIGHKAEGKANVSNKIKDEFDQLRGGLTLGLDCKFLGPKDGSTNMSLGNGLQEAIKEDSIRIPKMLRGEDDDVLAPQAQAKKTRVSVRVRCDTPTMNDGCQWRKYGQKIAKGNPCPRAYYRCTVSPSCPVRKQVQRCAEDRSILITTYEGTHNHPLPISATAMASTTSAAACMLMSGSSTSSHPSILASNSTSSSLNFNLSERSRSSPTLYLPHPSISQTPPHPTITLDLTSTPPSSMTPIPSPFNRFAPNYSSSAPLYPSTSLSFSSSSASNALPTSWGGVNNGYLNYQSYGKSQLGSFNQALAANTPITTIPTTQHSLTDTVSAATKAITANPSFQSALAAVITSIVGGNGDHNIQNFS</sequence>
<dbReference type="PROSITE" id="PS50811">
    <property type="entry name" value="WRKY"/>
    <property type="match status" value="1"/>
</dbReference>
<dbReference type="EMBL" id="JAUJYO010000014">
    <property type="protein sequence ID" value="KAK1298271.1"/>
    <property type="molecule type" value="Genomic_DNA"/>
</dbReference>
<evidence type="ECO:0000313" key="10">
    <source>
        <dbReference type="Proteomes" id="UP001180020"/>
    </source>
</evidence>
<keyword evidence="4" id="KW-0804">Transcription</keyword>
<evidence type="ECO:0000259" key="8">
    <source>
        <dbReference type="PROSITE" id="PS50811"/>
    </source>
</evidence>
<feature type="region of interest" description="Disordered" evidence="7">
    <location>
        <begin position="1"/>
        <end position="100"/>
    </location>
</feature>
<feature type="compositionally biased region" description="Basic and acidic residues" evidence="7">
    <location>
        <begin position="19"/>
        <end position="34"/>
    </location>
</feature>
<comment type="caution">
    <text evidence="9">The sequence shown here is derived from an EMBL/GenBank/DDBJ whole genome shotgun (WGS) entry which is preliminary data.</text>
</comment>
<gene>
    <name evidence="9" type="primary">WRKY61</name>
    <name evidence="9" type="ORF">QJS10_CPB14g01378</name>
</gene>